<sequence length="79" mass="8365">MSVCVPLLALVTPRYADTFRRRAGQGNHARPVARTFQVHVQSFPLTFGWLAVGSCLLKLFGPSFVNIGKLTCGGGGGGC</sequence>
<evidence type="ECO:0000313" key="2">
    <source>
        <dbReference type="Proteomes" id="UP001239213"/>
    </source>
</evidence>
<gene>
    <name evidence="1" type="ORF">CCUS01_13722</name>
</gene>
<protein>
    <submittedName>
        <fullName evidence="1">Uncharacterized protein</fullName>
    </submittedName>
</protein>
<keyword evidence="2" id="KW-1185">Reference proteome</keyword>
<comment type="caution">
    <text evidence="1">The sequence shown here is derived from an EMBL/GenBank/DDBJ whole genome shotgun (WGS) entry which is preliminary data.</text>
</comment>
<accession>A0AAI9YBB9</accession>
<proteinExistence type="predicted"/>
<dbReference type="Proteomes" id="UP001239213">
    <property type="component" value="Unassembled WGS sequence"/>
</dbReference>
<organism evidence="1 2">
    <name type="scientific">Colletotrichum cuscutae</name>
    <dbReference type="NCBI Taxonomy" id="1209917"/>
    <lineage>
        <taxon>Eukaryota</taxon>
        <taxon>Fungi</taxon>
        <taxon>Dikarya</taxon>
        <taxon>Ascomycota</taxon>
        <taxon>Pezizomycotina</taxon>
        <taxon>Sordariomycetes</taxon>
        <taxon>Hypocreomycetidae</taxon>
        <taxon>Glomerellales</taxon>
        <taxon>Glomerellaceae</taxon>
        <taxon>Colletotrichum</taxon>
        <taxon>Colletotrichum acutatum species complex</taxon>
    </lineage>
</organism>
<evidence type="ECO:0000313" key="1">
    <source>
        <dbReference type="EMBL" id="KAK1494307.1"/>
    </source>
</evidence>
<name>A0AAI9YBB9_9PEZI</name>
<reference evidence="1" key="1">
    <citation type="submission" date="2016-11" db="EMBL/GenBank/DDBJ databases">
        <title>The genome sequence of Colletotrichum cuscutae.</title>
        <authorList>
            <person name="Baroncelli R."/>
        </authorList>
    </citation>
    <scope>NUCLEOTIDE SEQUENCE</scope>
    <source>
        <strain evidence="1">IMI 304802</strain>
    </source>
</reference>
<dbReference type="AlphaFoldDB" id="A0AAI9YBB9"/>
<dbReference type="EMBL" id="MPDP01000021">
    <property type="protein sequence ID" value="KAK1494307.1"/>
    <property type="molecule type" value="Genomic_DNA"/>
</dbReference>